<feature type="transmembrane region" description="Helical" evidence="1">
    <location>
        <begin position="69"/>
        <end position="97"/>
    </location>
</feature>
<keyword evidence="1" id="KW-1133">Transmembrane helix</keyword>
<evidence type="ECO:0000313" key="2">
    <source>
        <dbReference type="EMBL" id="PTX61273.1"/>
    </source>
</evidence>
<accession>A0A2T6BYX9</accession>
<protein>
    <submittedName>
        <fullName evidence="2">ABC-2 type transport system permease protein</fullName>
    </submittedName>
</protein>
<name>A0A2T6BYX9_9BACL</name>
<comment type="caution">
    <text evidence="2">The sequence shown here is derived from an EMBL/GenBank/DDBJ whole genome shotgun (WGS) entry which is preliminary data.</text>
</comment>
<dbReference type="PANTHER" id="PTHR37305:SF1">
    <property type="entry name" value="MEMBRANE PROTEIN"/>
    <property type="match status" value="1"/>
</dbReference>
<feature type="transmembrane region" description="Helical" evidence="1">
    <location>
        <begin position="157"/>
        <end position="179"/>
    </location>
</feature>
<dbReference type="GO" id="GO:0140359">
    <property type="term" value="F:ABC-type transporter activity"/>
    <property type="evidence" value="ECO:0007669"/>
    <property type="project" value="InterPro"/>
</dbReference>
<evidence type="ECO:0000256" key="1">
    <source>
        <dbReference type="SAM" id="Phobius"/>
    </source>
</evidence>
<keyword evidence="3" id="KW-1185">Reference proteome</keyword>
<feature type="transmembrane region" description="Helical" evidence="1">
    <location>
        <begin position="241"/>
        <end position="259"/>
    </location>
</feature>
<keyword evidence="1" id="KW-0472">Membrane</keyword>
<feature type="transmembrane region" description="Helical" evidence="1">
    <location>
        <begin position="12"/>
        <end position="32"/>
    </location>
</feature>
<gene>
    <name evidence="2" type="ORF">C8P63_10768</name>
</gene>
<keyword evidence="1" id="KW-0812">Transmembrane</keyword>
<dbReference type="GO" id="GO:0005886">
    <property type="term" value="C:plasma membrane"/>
    <property type="evidence" value="ECO:0007669"/>
    <property type="project" value="UniProtKB-SubCell"/>
</dbReference>
<dbReference type="Pfam" id="PF12679">
    <property type="entry name" value="ABC2_membrane_2"/>
    <property type="match status" value="1"/>
</dbReference>
<sequence length="266" mass="30297">MRMSIFKQELKFHRNSFIIWAVVMVLFVFVYLGSYEAIAMDEQMMKVYEKLPEAMKKAYYMDQVNMADIHGYFVSTFMYLIILMGIYTAISTATVFAKEEDRRTAEFLYTRPVTRTNIFAQKILSNLTGLILMHLMVLGAIFLTLTGIITADYEPAVFVYVVMSTFFVSAAIGAVGWLISTFLTGERLASSFGIGLVLGSYMCHILSGLAEELEPFQYFSLMYYTDLPFIVQNSALPWEKTAIMLLIFVVSGGLAHFRFQSKDIHV</sequence>
<dbReference type="AlphaFoldDB" id="A0A2T6BYX9"/>
<evidence type="ECO:0000313" key="3">
    <source>
        <dbReference type="Proteomes" id="UP000244240"/>
    </source>
</evidence>
<dbReference type="Proteomes" id="UP000244240">
    <property type="component" value="Unassembled WGS sequence"/>
</dbReference>
<reference evidence="2 3" key="1">
    <citation type="submission" date="2018-04" db="EMBL/GenBank/DDBJ databases">
        <title>Genomic Encyclopedia of Archaeal and Bacterial Type Strains, Phase II (KMG-II): from individual species to whole genera.</title>
        <authorList>
            <person name="Goeker M."/>
        </authorList>
    </citation>
    <scope>NUCLEOTIDE SEQUENCE [LARGE SCALE GENOMIC DNA]</scope>
    <source>
        <strain evidence="2 3">DSM 45787</strain>
    </source>
</reference>
<dbReference type="OrthoDB" id="9800309at2"/>
<proteinExistence type="predicted"/>
<dbReference type="PANTHER" id="PTHR37305">
    <property type="entry name" value="INTEGRAL MEMBRANE PROTEIN-RELATED"/>
    <property type="match status" value="1"/>
</dbReference>
<organism evidence="2 3">
    <name type="scientific">Melghirimyces profundicolus</name>
    <dbReference type="NCBI Taxonomy" id="1242148"/>
    <lineage>
        <taxon>Bacteria</taxon>
        <taxon>Bacillati</taxon>
        <taxon>Bacillota</taxon>
        <taxon>Bacilli</taxon>
        <taxon>Bacillales</taxon>
        <taxon>Thermoactinomycetaceae</taxon>
        <taxon>Melghirimyces</taxon>
    </lineage>
</organism>
<dbReference type="EMBL" id="QBKR01000007">
    <property type="protein sequence ID" value="PTX61273.1"/>
    <property type="molecule type" value="Genomic_DNA"/>
</dbReference>
<feature type="transmembrane region" description="Helical" evidence="1">
    <location>
        <begin position="130"/>
        <end position="151"/>
    </location>
</feature>
<feature type="transmembrane region" description="Helical" evidence="1">
    <location>
        <begin position="191"/>
        <end position="210"/>
    </location>
</feature>